<keyword evidence="2" id="KW-0812">Transmembrane</keyword>
<feature type="transmembrane region" description="Helical" evidence="2">
    <location>
        <begin position="77"/>
        <end position="103"/>
    </location>
</feature>
<reference evidence="3" key="1">
    <citation type="journal article" date="2020" name="Stud. Mycol.">
        <title>101 Dothideomycetes genomes: a test case for predicting lifestyles and emergence of pathogens.</title>
        <authorList>
            <person name="Haridas S."/>
            <person name="Albert R."/>
            <person name="Binder M."/>
            <person name="Bloem J."/>
            <person name="Labutti K."/>
            <person name="Salamov A."/>
            <person name="Andreopoulos B."/>
            <person name="Baker S."/>
            <person name="Barry K."/>
            <person name="Bills G."/>
            <person name="Bluhm B."/>
            <person name="Cannon C."/>
            <person name="Castanera R."/>
            <person name="Culley D."/>
            <person name="Daum C."/>
            <person name="Ezra D."/>
            <person name="Gonzalez J."/>
            <person name="Henrissat B."/>
            <person name="Kuo A."/>
            <person name="Liang C."/>
            <person name="Lipzen A."/>
            <person name="Lutzoni F."/>
            <person name="Magnuson J."/>
            <person name="Mondo S."/>
            <person name="Nolan M."/>
            <person name="Ohm R."/>
            <person name="Pangilinan J."/>
            <person name="Park H.-J."/>
            <person name="Ramirez L."/>
            <person name="Alfaro M."/>
            <person name="Sun H."/>
            <person name="Tritt A."/>
            <person name="Yoshinaga Y."/>
            <person name="Zwiers L.-H."/>
            <person name="Turgeon B."/>
            <person name="Goodwin S."/>
            <person name="Spatafora J."/>
            <person name="Crous P."/>
            <person name="Grigoriev I."/>
        </authorList>
    </citation>
    <scope>NUCLEOTIDE SEQUENCE</scope>
    <source>
        <strain evidence="3">CBS 125425</strain>
    </source>
</reference>
<dbReference type="OrthoDB" id="3692311at2759"/>
<sequence length="252" mass="27544">MSKRRSRSRLPRLPKPILRVLRYWWCELNKRLSSTITASSSGITSADSSTTDSNVPTRSATVTVTAAPEQHSNDSHIAAIAGGAAGGGAAIMLLLGLLLYYILHAKKSRRRHRDSLDRRQSDLTMRAADKPDMGGSPTASVAPPYASPGPDIYAFNPNSFAQQQQYQQYQHQQYELPVTPSSPNNLSGAYHHHRLSELSGDTAGRTDASSPVPPSPHAHAYSATQSPRSTMAESPNWNRHAWNDLPALDHRS</sequence>
<proteinExistence type="predicted"/>
<accession>A0A9P4V1J9</accession>
<feature type="region of interest" description="Disordered" evidence="1">
    <location>
        <begin position="199"/>
        <end position="252"/>
    </location>
</feature>
<feature type="region of interest" description="Disordered" evidence="1">
    <location>
        <begin position="110"/>
        <end position="156"/>
    </location>
</feature>
<keyword evidence="2" id="KW-0472">Membrane</keyword>
<keyword evidence="2" id="KW-1133">Transmembrane helix</keyword>
<evidence type="ECO:0000313" key="4">
    <source>
        <dbReference type="Proteomes" id="UP000799444"/>
    </source>
</evidence>
<evidence type="ECO:0000313" key="3">
    <source>
        <dbReference type="EMBL" id="KAF2736437.1"/>
    </source>
</evidence>
<dbReference type="EMBL" id="ML996125">
    <property type="protein sequence ID" value="KAF2736437.1"/>
    <property type="molecule type" value="Genomic_DNA"/>
</dbReference>
<gene>
    <name evidence="3" type="ORF">EJ04DRAFT_597174</name>
</gene>
<evidence type="ECO:0000256" key="1">
    <source>
        <dbReference type="SAM" id="MobiDB-lite"/>
    </source>
</evidence>
<organism evidence="3 4">
    <name type="scientific">Polyplosphaeria fusca</name>
    <dbReference type="NCBI Taxonomy" id="682080"/>
    <lineage>
        <taxon>Eukaryota</taxon>
        <taxon>Fungi</taxon>
        <taxon>Dikarya</taxon>
        <taxon>Ascomycota</taxon>
        <taxon>Pezizomycotina</taxon>
        <taxon>Dothideomycetes</taxon>
        <taxon>Pleosporomycetidae</taxon>
        <taxon>Pleosporales</taxon>
        <taxon>Tetraplosphaeriaceae</taxon>
        <taxon>Polyplosphaeria</taxon>
    </lineage>
</organism>
<dbReference type="AlphaFoldDB" id="A0A9P4V1J9"/>
<keyword evidence="4" id="KW-1185">Reference proteome</keyword>
<comment type="caution">
    <text evidence="3">The sequence shown here is derived from an EMBL/GenBank/DDBJ whole genome shotgun (WGS) entry which is preliminary data.</text>
</comment>
<feature type="compositionally biased region" description="Polar residues" evidence="1">
    <location>
        <begin position="224"/>
        <end position="237"/>
    </location>
</feature>
<dbReference type="Proteomes" id="UP000799444">
    <property type="component" value="Unassembled WGS sequence"/>
</dbReference>
<feature type="compositionally biased region" description="Basic and acidic residues" evidence="1">
    <location>
        <begin position="114"/>
        <end position="132"/>
    </location>
</feature>
<name>A0A9P4V1J9_9PLEO</name>
<evidence type="ECO:0000256" key="2">
    <source>
        <dbReference type="SAM" id="Phobius"/>
    </source>
</evidence>
<protein>
    <submittedName>
        <fullName evidence="3">Uncharacterized protein</fullName>
    </submittedName>
</protein>